<accession>A0A182D3R5</accession>
<organism evidence="2">
    <name type="scientific">Blastochloris viridis</name>
    <name type="common">Rhodopseudomonas viridis</name>
    <dbReference type="NCBI Taxonomy" id="1079"/>
    <lineage>
        <taxon>Bacteria</taxon>
        <taxon>Pseudomonadati</taxon>
        <taxon>Pseudomonadota</taxon>
        <taxon>Alphaproteobacteria</taxon>
        <taxon>Hyphomicrobiales</taxon>
        <taxon>Blastochloridaceae</taxon>
        <taxon>Blastochloris</taxon>
    </lineage>
</organism>
<dbReference type="AlphaFoldDB" id="A0A182D3R5"/>
<evidence type="ECO:0000313" key="2">
    <source>
        <dbReference type="EMBL" id="BAS00065.1"/>
    </source>
</evidence>
<dbReference type="EMBL" id="AP014854">
    <property type="protein sequence ID" value="BAS00065.1"/>
    <property type="molecule type" value="Genomic_DNA"/>
</dbReference>
<gene>
    <name evidence="2" type="ORF">BV133_2471</name>
</gene>
<proteinExistence type="predicted"/>
<protein>
    <submittedName>
        <fullName evidence="2">Uncharacterized protein</fullName>
    </submittedName>
</protein>
<evidence type="ECO:0000256" key="1">
    <source>
        <dbReference type="SAM" id="MobiDB-lite"/>
    </source>
</evidence>
<feature type="region of interest" description="Disordered" evidence="1">
    <location>
        <begin position="26"/>
        <end position="61"/>
    </location>
</feature>
<name>A0A182D3R5_BLAVI</name>
<sequence>MRPAASLSAQDVKANLGERLRAGRLERHRDDTGQRRWRGGVPPHSLARQKHTGTGRGRCGWPRSRFPCPHKML</sequence>
<reference evidence="2" key="1">
    <citation type="journal article" date="2015" name="Genome Announc.">
        <title>Complete Genome Sequence of the Bacteriochlorophyll b-Producing Photosynthetic Bacterium Blastochloris viridis.</title>
        <authorList>
            <person name="Tsukatani Y."/>
            <person name="Hirose Y."/>
            <person name="Harada J."/>
            <person name="Misawa N."/>
            <person name="Mori K."/>
            <person name="Inoue K."/>
            <person name="Tamiaki H."/>
        </authorList>
    </citation>
    <scope>NUCLEOTIDE SEQUENCE [LARGE SCALE GENOMIC DNA]</scope>
    <source>
        <strain evidence="2">DSM 133</strain>
    </source>
</reference>